<feature type="compositionally biased region" description="Polar residues" evidence="1">
    <location>
        <begin position="291"/>
        <end position="303"/>
    </location>
</feature>
<organism evidence="4 5">
    <name type="scientific">Moniliophthora roreri (strain MCA 2997)</name>
    <name type="common">Cocoa frosty pod rot fungus</name>
    <name type="synonym">Crinipellis roreri</name>
    <dbReference type="NCBI Taxonomy" id="1381753"/>
    <lineage>
        <taxon>Eukaryota</taxon>
        <taxon>Fungi</taxon>
        <taxon>Dikarya</taxon>
        <taxon>Basidiomycota</taxon>
        <taxon>Agaricomycotina</taxon>
        <taxon>Agaricomycetes</taxon>
        <taxon>Agaricomycetidae</taxon>
        <taxon>Agaricales</taxon>
        <taxon>Marasmiineae</taxon>
        <taxon>Marasmiaceae</taxon>
        <taxon>Moniliophthora</taxon>
    </lineage>
</organism>
<evidence type="ECO:0000259" key="3">
    <source>
        <dbReference type="Pfam" id="PF20152"/>
    </source>
</evidence>
<keyword evidence="2" id="KW-0472">Membrane</keyword>
<comment type="caution">
    <text evidence="4">The sequence shown here is derived from an EMBL/GenBank/DDBJ whole genome shotgun (WGS) entry which is preliminary data.</text>
</comment>
<dbReference type="OrthoDB" id="3053610at2759"/>
<dbReference type="AlphaFoldDB" id="V2WXL2"/>
<keyword evidence="2" id="KW-0812">Transmembrane</keyword>
<evidence type="ECO:0000256" key="1">
    <source>
        <dbReference type="SAM" id="MobiDB-lite"/>
    </source>
</evidence>
<sequence length="331" mass="36424">MPSAPTFTETWGCQMIAYIFDILLYGVTLILVAQYFYRRESGDGIFTKVTVGALFFFSTLHTAFLSHQIYTDYVQWFDKPDLLNIIPFSASTMLLAIYLTAFTAQIFFASRIWLLSKSTGQKILCCSPVVLLAVLQISFGIAQTVLVIKTAVFSRLETTARITSTQAGTCAACDIMITLVLCFQLEQARSGSRRTNSAVDKLILYAINRGAATSTAALVQLILFVVKPGTFIFMIFLLPSCHLYVISVVSMLITRDAIRNKLREAPETGSSFQLESMRSGRSGAGRDAVNRSHQSSQSPGVSVVTWTSMHRDDNEVLDVSKAEAGQVGRGL</sequence>
<evidence type="ECO:0000256" key="2">
    <source>
        <dbReference type="SAM" id="Phobius"/>
    </source>
</evidence>
<evidence type="ECO:0000313" key="5">
    <source>
        <dbReference type="Proteomes" id="UP000017559"/>
    </source>
</evidence>
<protein>
    <recommendedName>
        <fullName evidence="3">DUF6534 domain-containing protein</fullName>
    </recommendedName>
</protein>
<feature type="transmembrane region" description="Helical" evidence="2">
    <location>
        <begin position="129"/>
        <end position="152"/>
    </location>
</feature>
<feature type="transmembrane region" description="Helical" evidence="2">
    <location>
        <begin position="49"/>
        <end position="70"/>
    </location>
</feature>
<feature type="transmembrane region" description="Helical" evidence="2">
    <location>
        <begin position="203"/>
        <end position="225"/>
    </location>
</feature>
<dbReference type="InterPro" id="IPR045339">
    <property type="entry name" value="DUF6534"/>
</dbReference>
<name>V2WXL2_MONRO</name>
<evidence type="ECO:0000313" key="4">
    <source>
        <dbReference type="EMBL" id="ESK85261.1"/>
    </source>
</evidence>
<proteinExistence type="predicted"/>
<dbReference type="EMBL" id="AWSO01001103">
    <property type="protein sequence ID" value="ESK85261.1"/>
    <property type="molecule type" value="Genomic_DNA"/>
</dbReference>
<accession>V2WXL2</accession>
<gene>
    <name evidence="4" type="ORF">Moror_11368</name>
</gene>
<feature type="transmembrane region" description="Helical" evidence="2">
    <location>
        <begin position="82"/>
        <end position="108"/>
    </location>
</feature>
<feature type="region of interest" description="Disordered" evidence="1">
    <location>
        <begin position="269"/>
        <end position="303"/>
    </location>
</feature>
<dbReference type="KEGG" id="mrr:Moror_11368"/>
<feature type="transmembrane region" description="Helical" evidence="2">
    <location>
        <begin position="15"/>
        <end position="37"/>
    </location>
</feature>
<keyword evidence="5" id="KW-1185">Reference proteome</keyword>
<dbReference type="PANTHER" id="PTHR40465">
    <property type="entry name" value="CHROMOSOME 1, WHOLE GENOME SHOTGUN SEQUENCE"/>
    <property type="match status" value="1"/>
</dbReference>
<feature type="transmembrane region" description="Helical" evidence="2">
    <location>
        <begin position="164"/>
        <end position="183"/>
    </location>
</feature>
<feature type="domain" description="DUF6534" evidence="3">
    <location>
        <begin position="171"/>
        <end position="256"/>
    </location>
</feature>
<keyword evidence="2" id="KW-1133">Transmembrane helix</keyword>
<dbReference type="Proteomes" id="UP000017559">
    <property type="component" value="Unassembled WGS sequence"/>
</dbReference>
<dbReference type="PANTHER" id="PTHR40465:SF1">
    <property type="entry name" value="DUF6534 DOMAIN-CONTAINING PROTEIN"/>
    <property type="match status" value="1"/>
</dbReference>
<dbReference type="HOGENOM" id="CLU_046025_10_0_1"/>
<reference evidence="4 5" key="1">
    <citation type="journal article" date="2014" name="BMC Genomics">
        <title>Genome and secretome analysis of the hemibiotrophic fungal pathogen, Moniliophthora roreri, which causes frosty pod rot disease of cacao: mechanisms of the biotrophic and necrotrophic phases.</title>
        <authorList>
            <person name="Meinhardt L.W."/>
            <person name="Costa G.G.L."/>
            <person name="Thomazella D.P.T."/>
            <person name="Teixeira P.J.P.L."/>
            <person name="Carazzolle M.F."/>
            <person name="Schuster S.C."/>
            <person name="Carlson J.E."/>
            <person name="Guiltinan M.J."/>
            <person name="Mieczkowski P."/>
            <person name="Farmer A."/>
            <person name="Ramaraj T."/>
            <person name="Crozier J."/>
            <person name="Davis R.E."/>
            <person name="Shao J."/>
            <person name="Melnick R.L."/>
            <person name="Pereira G.A.G."/>
            <person name="Bailey B.A."/>
        </authorList>
    </citation>
    <scope>NUCLEOTIDE SEQUENCE [LARGE SCALE GENOMIC DNA]</scope>
    <source>
        <strain evidence="4 5">MCA 2997</strain>
    </source>
</reference>
<dbReference type="Pfam" id="PF20152">
    <property type="entry name" value="DUF6534"/>
    <property type="match status" value="1"/>
</dbReference>
<feature type="transmembrane region" description="Helical" evidence="2">
    <location>
        <begin position="231"/>
        <end position="253"/>
    </location>
</feature>